<dbReference type="AlphaFoldDB" id="M1E0Q3"/>
<sequence>MEPKPKKSSYPNVLPDLIIMPERGNRSLVMPEYGNRSELVMSERGNRSKLEEKEPTFYARLLEFGWAPLTEAPPAERADWVREFYAILPTVHWEDPTSIIRIWGFNISLNARTLNEVLELPEISNTEYEAKLREMDLEWRRDTLVEPGHAKRWLHLVNRRIRPSGNHTDVRFPRALVVACAVQDIELNVKVQIILEWKMFYRGNKKAFFLLGLITALCKRERVPLLDTDETQVTRISIRCIVDPVSTPESVGEPPCIPENSFIAFSYFVSSFGCHGIVPISISVIIMPPRRAVRGLPVRRNVEEQVLPNAPEVEPQGEVTNTEFREVIRMLSQAVTNQVGKQRGAR</sequence>
<keyword evidence="3" id="KW-1185">Reference proteome</keyword>
<feature type="domain" description="Putative plant transposon protein" evidence="1">
    <location>
        <begin position="63"/>
        <end position="224"/>
    </location>
</feature>
<proteinExistence type="predicted"/>
<evidence type="ECO:0000259" key="1">
    <source>
        <dbReference type="Pfam" id="PF20167"/>
    </source>
</evidence>
<evidence type="ECO:0000313" key="2">
    <source>
        <dbReference type="EnsemblPlants" id="PGSC0003DMT400097476"/>
    </source>
</evidence>
<dbReference type="HOGENOM" id="CLU_802666_0_0_1"/>
<reference evidence="2" key="2">
    <citation type="submission" date="2015-06" db="UniProtKB">
        <authorList>
            <consortium name="EnsemblPlants"/>
        </authorList>
    </citation>
    <scope>IDENTIFICATION</scope>
    <source>
        <strain evidence="2">DM1-3 516 R44</strain>
    </source>
</reference>
<dbReference type="EnsemblPlants" id="PGSC0003DMT400097476">
    <property type="protein sequence ID" value="PGSC0003DMT400097476"/>
    <property type="gene ID" value="PGSC0003DMG400047047"/>
</dbReference>
<dbReference type="Proteomes" id="UP000011115">
    <property type="component" value="Unassembled WGS sequence"/>
</dbReference>
<dbReference type="InterPro" id="IPR046796">
    <property type="entry name" value="Transposase_32_dom"/>
</dbReference>
<evidence type="ECO:0000313" key="3">
    <source>
        <dbReference type="Proteomes" id="UP000011115"/>
    </source>
</evidence>
<protein>
    <submittedName>
        <fullName evidence="2">Gag-pol protein</fullName>
    </submittedName>
</protein>
<dbReference type="Gramene" id="PGSC0003DMT400097476">
    <property type="protein sequence ID" value="PGSC0003DMT400097476"/>
    <property type="gene ID" value="PGSC0003DMG400047047"/>
</dbReference>
<accession>M1E0Q3</accession>
<dbReference type="Pfam" id="PF20167">
    <property type="entry name" value="Transposase_32"/>
    <property type="match status" value="1"/>
</dbReference>
<name>M1E0Q3_SOLTU</name>
<organism evidence="2 3">
    <name type="scientific">Solanum tuberosum</name>
    <name type="common">Potato</name>
    <dbReference type="NCBI Taxonomy" id="4113"/>
    <lineage>
        <taxon>Eukaryota</taxon>
        <taxon>Viridiplantae</taxon>
        <taxon>Streptophyta</taxon>
        <taxon>Embryophyta</taxon>
        <taxon>Tracheophyta</taxon>
        <taxon>Spermatophyta</taxon>
        <taxon>Magnoliopsida</taxon>
        <taxon>eudicotyledons</taxon>
        <taxon>Gunneridae</taxon>
        <taxon>Pentapetalae</taxon>
        <taxon>asterids</taxon>
        <taxon>lamiids</taxon>
        <taxon>Solanales</taxon>
        <taxon>Solanaceae</taxon>
        <taxon>Solanoideae</taxon>
        <taxon>Solaneae</taxon>
        <taxon>Solanum</taxon>
    </lineage>
</organism>
<reference evidence="3" key="1">
    <citation type="journal article" date="2011" name="Nature">
        <title>Genome sequence and analysis of the tuber crop potato.</title>
        <authorList>
            <consortium name="The Potato Genome Sequencing Consortium"/>
        </authorList>
    </citation>
    <scope>NUCLEOTIDE SEQUENCE [LARGE SCALE GENOMIC DNA]</scope>
    <source>
        <strain evidence="3">cv. DM1-3 516 R44</strain>
    </source>
</reference>
<dbReference type="PaxDb" id="4113-PGSC0003DMT400097476"/>
<dbReference type="InParanoid" id="M1E0Q3"/>